<dbReference type="InterPro" id="IPR050156">
    <property type="entry name" value="TC-AMP_synthase_SUA5"/>
</dbReference>
<evidence type="ECO:0000256" key="10">
    <source>
        <dbReference type="SAM" id="MobiDB-lite"/>
    </source>
</evidence>
<dbReference type="GO" id="GO:0003725">
    <property type="term" value="F:double-stranded RNA binding"/>
    <property type="evidence" value="ECO:0007669"/>
    <property type="project" value="InterPro"/>
</dbReference>
<evidence type="ECO:0000259" key="11">
    <source>
        <dbReference type="PROSITE" id="PS51163"/>
    </source>
</evidence>
<evidence type="ECO:0000256" key="4">
    <source>
        <dbReference type="ARBA" id="ARBA00022694"/>
    </source>
</evidence>
<dbReference type="NCBIfam" id="TIGR00057">
    <property type="entry name" value="L-threonylcarbamoyladenylate synthase"/>
    <property type="match status" value="1"/>
</dbReference>
<feature type="domain" description="YrdC-like" evidence="11">
    <location>
        <begin position="1"/>
        <end position="185"/>
    </location>
</feature>
<dbReference type="InterPro" id="IPR006070">
    <property type="entry name" value="Sua5-like_dom"/>
</dbReference>
<feature type="region of interest" description="Disordered" evidence="10">
    <location>
        <begin position="163"/>
        <end position="185"/>
    </location>
</feature>
<dbReference type="FunFam" id="3.90.870.10:FF:000004">
    <property type="entry name" value="Threonylcarbamoyl-AMP synthase"/>
    <property type="match status" value="1"/>
</dbReference>
<evidence type="ECO:0000256" key="2">
    <source>
        <dbReference type="ARBA" id="ARBA00022490"/>
    </source>
</evidence>
<dbReference type="GO" id="GO:0000049">
    <property type="term" value="F:tRNA binding"/>
    <property type="evidence" value="ECO:0007669"/>
    <property type="project" value="TreeGrafter"/>
</dbReference>
<dbReference type="GO" id="GO:0002949">
    <property type="term" value="P:tRNA threonylcarbamoyladenosine modification"/>
    <property type="evidence" value="ECO:0007669"/>
    <property type="project" value="UniProtKB-UniRule"/>
</dbReference>
<keyword evidence="3 9" id="KW-0808">Transferase</keyword>
<dbReference type="RefSeq" id="WP_038141280.1">
    <property type="nucleotide sequence ID" value="NZ_JRWP01000037.1"/>
</dbReference>
<organism evidence="12 13">
    <name type="scientific">Photobacterium sp. (strain ATCC 43367)</name>
    <dbReference type="NCBI Taxonomy" id="379097"/>
    <lineage>
        <taxon>Bacteria</taxon>
        <taxon>Pseudomonadati</taxon>
        <taxon>Pseudomonadota</taxon>
        <taxon>Gammaproteobacteria</taxon>
        <taxon>Vibrionales</taxon>
        <taxon>Vibrionaceae</taxon>
        <taxon>Vibrio</taxon>
        <taxon>Vibrio oreintalis group</taxon>
    </lineage>
</organism>
<dbReference type="InterPro" id="IPR023535">
    <property type="entry name" value="TC-AMP_synthase"/>
</dbReference>
<comment type="subcellular location">
    <subcellularLocation>
        <location evidence="1 9">Cytoplasm</location>
    </subcellularLocation>
</comment>
<evidence type="ECO:0000256" key="1">
    <source>
        <dbReference type="ARBA" id="ARBA00004496"/>
    </source>
</evidence>
<keyword evidence="2 9" id="KW-0963">Cytoplasm</keyword>
<sequence length="185" mass="20342">MDNFDRALNALNDGEVIAYPTEGVFGVGCDPDNPEAIQKLLELKQRPVEKGLILIAASYEQLLPYIDESQLTAQQLEQVHQTWPGPVTWIMPCSDKVSNWVSGQFDSIAVRVTDHPLVQKMCNAFGKPLTSTSANLTGEPPCMTTEQVYQQLGDKLVAVLEGETGGREKPSEIRDAKTSQVLRQG</sequence>
<dbReference type="STRING" id="379097.SE23_18155"/>
<comment type="caution">
    <text evidence="12">The sequence shown here is derived from an EMBL/GenBank/DDBJ whole genome shotgun (WGS) entry which is preliminary data.</text>
</comment>
<keyword evidence="6 9" id="KW-0547">Nucleotide-binding</keyword>
<evidence type="ECO:0000313" key="12">
    <source>
        <dbReference type="EMBL" id="KGY07833.1"/>
    </source>
</evidence>
<name>A0A0A5JIP0_PHOS4</name>
<dbReference type="AlphaFoldDB" id="A0A0A5JIP0"/>
<dbReference type="OrthoDB" id="9814580at2"/>
<dbReference type="Proteomes" id="UP000030451">
    <property type="component" value="Unassembled WGS sequence"/>
</dbReference>
<dbReference type="Gene3D" id="3.90.870.10">
    <property type="entry name" value="DHBP synthase"/>
    <property type="match status" value="1"/>
</dbReference>
<dbReference type="GO" id="GO:0006450">
    <property type="term" value="P:regulation of translational fidelity"/>
    <property type="evidence" value="ECO:0007669"/>
    <property type="project" value="TreeGrafter"/>
</dbReference>
<dbReference type="PANTHER" id="PTHR17490:SF18">
    <property type="entry name" value="THREONYLCARBAMOYL-AMP SYNTHASE"/>
    <property type="match status" value="1"/>
</dbReference>
<evidence type="ECO:0000256" key="3">
    <source>
        <dbReference type="ARBA" id="ARBA00022679"/>
    </source>
</evidence>
<keyword evidence="7 9" id="KW-0067">ATP-binding</keyword>
<keyword evidence="5 9" id="KW-0548">Nucleotidyltransferase</keyword>
<reference evidence="12 13" key="1">
    <citation type="submission" date="2014-10" db="EMBL/GenBank/DDBJ databases">
        <title>Genome sequencing of Vibrio sinaloensis T08.</title>
        <authorList>
            <person name="Chan K.-G."/>
            <person name="Mohamad N.I."/>
        </authorList>
    </citation>
    <scope>NUCLEOTIDE SEQUENCE [LARGE SCALE GENOMIC DNA]</scope>
    <source>
        <strain evidence="12 13">T08</strain>
    </source>
</reference>
<evidence type="ECO:0000256" key="8">
    <source>
        <dbReference type="ARBA" id="ARBA00048366"/>
    </source>
</evidence>
<dbReference type="GO" id="GO:0061710">
    <property type="term" value="F:L-threonylcarbamoyladenylate synthase"/>
    <property type="evidence" value="ECO:0007669"/>
    <property type="project" value="UniProtKB-EC"/>
</dbReference>
<dbReference type="SUPFAM" id="SSF55821">
    <property type="entry name" value="YrdC/RibB"/>
    <property type="match status" value="1"/>
</dbReference>
<proteinExistence type="inferred from homology"/>
<evidence type="ECO:0000256" key="6">
    <source>
        <dbReference type="ARBA" id="ARBA00022741"/>
    </source>
</evidence>
<gene>
    <name evidence="9" type="primary">tsaC</name>
    <name evidence="12" type="ORF">NM06_14790</name>
</gene>
<protein>
    <recommendedName>
        <fullName evidence="9">Threonylcarbamoyl-AMP synthase</fullName>
        <shortName evidence="9">TC-AMP synthase</shortName>
        <ecNumber evidence="9">2.7.7.87</ecNumber>
    </recommendedName>
    <alternativeName>
        <fullName evidence="9">L-threonylcarbamoyladenylate synthase</fullName>
    </alternativeName>
    <alternativeName>
        <fullName evidence="9">t(6)A37 threonylcarbamoyladenosine biosynthesis protein TsaC</fullName>
    </alternativeName>
    <alternativeName>
        <fullName evidence="9">tRNA threonylcarbamoyladenosine biosynthesis protein TsaC</fullName>
    </alternativeName>
</protein>
<comment type="function">
    <text evidence="9">Required for the formation of a threonylcarbamoyl group on adenosine at position 37 (t(6)A37) in tRNAs that read codons beginning with adenine. Catalyzes the conversion of L-threonine, HCO(3)(-)/CO(2) and ATP to give threonylcarbamoyl-AMP (TC-AMP) as the acyladenylate intermediate, with the release of diphosphate.</text>
</comment>
<dbReference type="GO" id="GO:0005524">
    <property type="term" value="F:ATP binding"/>
    <property type="evidence" value="ECO:0007669"/>
    <property type="project" value="UniProtKB-UniRule"/>
</dbReference>
<dbReference type="HAMAP" id="MF_01852">
    <property type="entry name" value="TsaC"/>
    <property type="match status" value="1"/>
</dbReference>
<keyword evidence="4 9" id="KW-0819">tRNA processing</keyword>
<evidence type="ECO:0000313" key="13">
    <source>
        <dbReference type="Proteomes" id="UP000030451"/>
    </source>
</evidence>
<dbReference type="Pfam" id="PF01300">
    <property type="entry name" value="Sua5_yciO_yrdC"/>
    <property type="match status" value="1"/>
</dbReference>
<dbReference type="PANTHER" id="PTHR17490">
    <property type="entry name" value="SUA5"/>
    <property type="match status" value="1"/>
</dbReference>
<dbReference type="EC" id="2.7.7.87" evidence="9"/>
<dbReference type="PROSITE" id="PS51163">
    <property type="entry name" value="YRDC"/>
    <property type="match status" value="1"/>
</dbReference>
<evidence type="ECO:0000256" key="5">
    <source>
        <dbReference type="ARBA" id="ARBA00022695"/>
    </source>
</evidence>
<evidence type="ECO:0000256" key="7">
    <source>
        <dbReference type="ARBA" id="ARBA00022840"/>
    </source>
</evidence>
<evidence type="ECO:0000256" key="9">
    <source>
        <dbReference type="HAMAP-Rule" id="MF_01852"/>
    </source>
</evidence>
<accession>A0A0A5JIP0</accession>
<dbReference type="InterPro" id="IPR017945">
    <property type="entry name" value="DHBP_synth_RibB-like_a/b_dom"/>
</dbReference>
<feature type="compositionally biased region" description="Basic and acidic residues" evidence="10">
    <location>
        <begin position="164"/>
        <end position="177"/>
    </location>
</feature>
<dbReference type="EMBL" id="JRWP01000037">
    <property type="protein sequence ID" value="KGY07833.1"/>
    <property type="molecule type" value="Genomic_DNA"/>
</dbReference>
<dbReference type="GO" id="GO:0005737">
    <property type="term" value="C:cytoplasm"/>
    <property type="evidence" value="ECO:0007669"/>
    <property type="project" value="UniProtKB-SubCell"/>
</dbReference>
<comment type="similarity">
    <text evidence="9">Belongs to the SUA5 family. TsaC subfamily.</text>
</comment>
<comment type="catalytic activity">
    <reaction evidence="8 9">
        <text>L-threonine + hydrogencarbonate + ATP = L-threonylcarbamoyladenylate + diphosphate + H2O</text>
        <dbReference type="Rhea" id="RHEA:36407"/>
        <dbReference type="ChEBI" id="CHEBI:15377"/>
        <dbReference type="ChEBI" id="CHEBI:17544"/>
        <dbReference type="ChEBI" id="CHEBI:30616"/>
        <dbReference type="ChEBI" id="CHEBI:33019"/>
        <dbReference type="ChEBI" id="CHEBI:57926"/>
        <dbReference type="ChEBI" id="CHEBI:73682"/>
        <dbReference type="EC" id="2.7.7.87"/>
    </reaction>
</comment>